<keyword evidence="2" id="KW-1185">Reference proteome</keyword>
<gene>
    <name evidence="1" type="ORF">FYJ79_11950</name>
</gene>
<protein>
    <submittedName>
        <fullName evidence="1">Pyridoxamine 5'-phosphate oxidase family protein</fullName>
    </submittedName>
</protein>
<organism evidence="1 2">
    <name type="scientific">Sharpea porci</name>
    <dbReference type="NCBI Taxonomy" id="2652286"/>
    <lineage>
        <taxon>Bacteria</taxon>
        <taxon>Bacillati</taxon>
        <taxon>Bacillota</taxon>
        <taxon>Erysipelotrichia</taxon>
        <taxon>Erysipelotrichales</taxon>
        <taxon>Coprobacillaceae</taxon>
        <taxon>Sharpea</taxon>
    </lineage>
</organism>
<dbReference type="Proteomes" id="UP000442619">
    <property type="component" value="Unassembled WGS sequence"/>
</dbReference>
<dbReference type="RefSeq" id="WP_154518825.1">
    <property type="nucleotide sequence ID" value="NZ_VUNM01000050.1"/>
</dbReference>
<dbReference type="PANTHER" id="PTHR34071:SF2">
    <property type="entry name" value="FLAVIN-NUCLEOTIDE-BINDING PROTEIN"/>
    <property type="match status" value="1"/>
</dbReference>
<evidence type="ECO:0000313" key="2">
    <source>
        <dbReference type="Proteomes" id="UP000442619"/>
    </source>
</evidence>
<reference evidence="1 2" key="1">
    <citation type="submission" date="2019-08" db="EMBL/GenBank/DDBJ databases">
        <title>In-depth cultivation of the pig gut microbiome towards novel bacterial diversity and tailored functional studies.</title>
        <authorList>
            <person name="Wylensek D."/>
            <person name="Hitch T.C.A."/>
            <person name="Clavel T."/>
        </authorList>
    </citation>
    <scope>NUCLEOTIDE SEQUENCE [LARGE SCALE GENOMIC DNA]</scope>
    <source>
        <strain evidence="1 2">CA-Schmier-601-WT-3</strain>
    </source>
</reference>
<dbReference type="Pfam" id="PF12900">
    <property type="entry name" value="Pyridox_ox_2"/>
    <property type="match status" value="1"/>
</dbReference>
<accession>A0A844FX99</accession>
<dbReference type="EMBL" id="VUNM01000050">
    <property type="protein sequence ID" value="MST90263.1"/>
    <property type="molecule type" value="Genomic_DNA"/>
</dbReference>
<name>A0A844FX99_9FIRM</name>
<dbReference type="InterPro" id="IPR012349">
    <property type="entry name" value="Split_barrel_FMN-bd"/>
</dbReference>
<dbReference type="AlphaFoldDB" id="A0A844FX99"/>
<dbReference type="SUPFAM" id="SSF50475">
    <property type="entry name" value="FMN-binding split barrel"/>
    <property type="match status" value="1"/>
</dbReference>
<dbReference type="PANTHER" id="PTHR34071">
    <property type="entry name" value="5-NITROIMIDAZOLE ANTIBIOTICS RESISTANCE PROTEIN, NIMA-FAMILY-RELATED PROTEIN-RELATED"/>
    <property type="match status" value="1"/>
</dbReference>
<dbReference type="InterPro" id="IPR024747">
    <property type="entry name" value="Pyridox_Oxase-rel"/>
</dbReference>
<sequence length="158" mass="18523">MFREMLRKKQQLSEEECINILKNQLRGVLSVLGDDEYPYGMPMNHFYCEEDGKIYFHGSRMGHKIDAMKRHNKASFCVYDEGFKREGEWALNIKSVIVFGKIEFIEDRKTTYRIAEMLSYKFTDDQNYIQHEIKHSGPGTQLFALVPDHMSGKIVNDS</sequence>
<comment type="caution">
    <text evidence="1">The sequence shown here is derived from an EMBL/GenBank/DDBJ whole genome shotgun (WGS) entry which is preliminary data.</text>
</comment>
<dbReference type="Gene3D" id="2.30.110.10">
    <property type="entry name" value="Electron Transport, Fmn-binding Protein, Chain A"/>
    <property type="match status" value="1"/>
</dbReference>
<evidence type="ECO:0000313" key="1">
    <source>
        <dbReference type="EMBL" id="MST90263.1"/>
    </source>
</evidence>
<proteinExistence type="predicted"/>